<proteinExistence type="predicted"/>
<evidence type="ECO:0000313" key="4">
    <source>
        <dbReference type="EMBL" id="KRK78890.1"/>
    </source>
</evidence>
<evidence type="ECO:0000259" key="3">
    <source>
        <dbReference type="PROSITE" id="PS50943"/>
    </source>
</evidence>
<evidence type="ECO:0000256" key="2">
    <source>
        <dbReference type="SAM" id="Phobius"/>
    </source>
</evidence>
<dbReference type="AlphaFoldDB" id="A0A0R1KG65"/>
<sequence>MQIGTQLQQRRKEHNMSQEALADKLHISRQSISKWENGTSLPSFANVVAISELFDISLDELIKGDENLMKELEKGPKINKAAFAVIIGIALGIVAYIMSTTVFHLSEDTVSSWIMLPLIPSFIGLVWSIKWRFLNGRFL</sequence>
<comment type="caution">
    <text evidence="4">The sequence shown here is derived from an EMBL/GenBank/DDBJ whole genome shotgun (WGS) entry which is preliminary data.</text>
</comment>
<dbReference type="EMBL" id="AZDZ01000019">
    <property type="protein sequence ID" value="KRK78890.1"/>
    <property type="molecule type" value="Genomic_DNA"/>
</dbReference>
<keyword evidence="1" id="KW-0238">DNA-binding</keyword>
<feature type="domain" description="HTH cro/C1-type" evidence="3">
    <location>
        <begin position="7"/>
        <end position="61"/>
    </location>
</feature>
<dbReference type="PATRIC" id="fig|1423775.4.peg.1279"/>
<dbReference type="PANTHER" id="PTHR46558:SF15">
    <property type="entry name" value="HELIX-TURN-HELIX DOMAIN PROTEIN"/>
    <property type="match status" value="1"/>
</dbReference>
<feature type="transmembrane region" description="Helical" evidence="2">
    <location>
        <begin position="110"/>
        <end position="129"/>
    </location>
</feature>
<keyword evidence="2" id="KW-0812">Transmembrane</keyword>
<dbReference type="InterPro" id="IPR010982">
    <property type="entry name" value="Lambda_DNA-bd_dom_sf"/>
</dbReference>
<dbReference type="RefSeq" id="WP_025024656.1">
    <property type="nucleotide sequence ID" value="NZ_AZDZ01000019.1"/>
</dbReference>
<dbReference type="SMART" id="SM00530">
    <property type="entry name" value="HTH_XRE"/>
    <property type="match status" value="1"/>
</dbReference>
<keyword evidence="2" id="KW-1133">Transmembrane helix</keyword>
<accession>A0A0R1KG65</accession>
<organism evidence="4 5">
    <name type="scientific">Companilactobacillus nodensis DSM 19682 = JCM 14932 = NBRC 107160</name>
    <dbReference type="NCBI Taxonomy" id="1423775"/>
    <lineage>
        <taxon>Bacteria</taxon>
        <taxon>Bacillati</taxon>
        <taxon>Bacillota</taxon>
        <taxon>Bacilli</taxon>
        <taxon>Lactobacillales</taxon>
        <taxon>Lactobacillaceae</taxon>
        <taxon>Companilactobacillus</taxon>
    </lineage>
</organism>
<dbReference type="STRING" id="1423775.FD03_GL001248"/>
<evidence type="ECO:0000313" key="5">
    <source>
        <dbReference type="Proteomes" id="UP000051248"/>
    </source>
</evidence>
<dbReference type="PROSITE" id="PS50943">
    <property type="entry name" value="HTH_CROC1"/>
    <property type="match status" value="1"/>
</dbReference>
<dbReference type="Pfam" id="PF01381">
    <property type="entry name" value="HTH_3"/>
    <property type="match status" value="1"/>
</dbReference>
<protein>
    <recommendedName>
        <fullName evidence="3">HTH cro/C1-type domain-containing protein</fullName>
    </recommendedName>
</protein>
<dbReference type="OrthoDB" id="9805856at2"/>
<keyword evidence="5" id="KW-1185">Reference proteome</keyword>
<evidence type="ECO:0000256" key="1">
    <source>
        <dbReference type="ARBA" id="ARBA00023125"/>
    </source>
</evidence>
<name>A0A0R1KG65_9LACO</name>
<keyword evidence="2" id="KW-0472">Membrane</keyword>
<dbReference type="Proteomes" id="UP000051248">
    <property type="component" value="Unassembled WGS sequence"/>
</dbReference>
<dbReference type="InterPro" id="IPR001387">
    <property type="entry name" value="Cro/C1-type_HTH"/>
</dbReference>
<dbReference type="PANTHER" id="PTHR46558">
    <property type="entry name" value="TRACRIPTIONAL REGULATORY PROTEIN-RELATED-RELATED"/>
    <property type="match status" value="1"/>
</dbReference>
<dbReference type="Gene3D" id="1.10.260.40">
    <property type="entry name" value="lambda repressor-like DNA-binding domains"/>
    <property type="match status" value="1"/>
</dbReference>
<dbReference type="GO" id="GO:0003677">
    <property type="term" value="F:DNA binding"/>
    <property type="evidence" value="ECO:0007669"/>
    <property type="project" value="UniProtKB-KW"/>
</dbReference>
<gene>
    <name evidence="4" type="ORF">FD03_GL001248</name>
</gene>
<dbReference type="CDD" id="cd00093">
    <property type="entry name" value="HTH_XRE"/>
    <property type="match status" value="1"/>
</dbReference>
<dbReference type="SUPFAM" id="SSF47413">
    <property type="entry name" value="lambda repressor-like DNA-binding domains"/>
    <property type="match status" value="1"/>
</dbReference>
<reference evidence="4 5" key="1">
    <citation type="journal article" date="2015" name="Genome Announc.">
        <title>Expanding the biotechnology potential of lactobacilli through comparative genomics of 213 strains and associated genera.</title>
        <authorList>
            <person name="Sun Z."/>
            <person name="Harris H.M."/>
            <person name="McCann A."/>
            <person name="Guo C."/>
            <person name="Argimon S."/>
            <person name="Zhang W."/>
            <person name="Yang X."/>
            <person name="Jeffery I.B."/>
            <person name="Cooney J.C."/>
            <person name="Kagawa T.F."/>
            <person name="Liu W."/>
            <person name="Song Y."/>
            <person name="Salvetti E."/>
            <person name="Wrobel A."/>
            <person name="Rasinkangas P."/>
            <person name="Parkhill J."/>
            <person name="Rea M.C."/>
            <person name="O'Sullivan O."/>
            <person name="Ritari J."/>
            <person name="Douillard F.P."/>
            <person name="Paul Ross R."/>
            <person name="Yang R."/>
            <person name="Briner A.E."/>
            <person name="Felis G.E."/>
            <person name="de Vos W.M."/>
            <person name="Barrangou R."/>
            <person name="Klaenhammer T.R."/>
            <person name="Caufield P.W."/>
            <person name="Cui Y."/>
            <person name="Zhang H."/>
            <person name="O'Toole P.W."/>
        </authorList>
    </citation>
    <scope>NUCLEOTIDE SEQUENCE [LARGE SCALE GENOMIC DNA]</scope>
    <source>
        <strain evidence="4 5">DSM 19682</strain>
    </source>
</reference>
<feature type="transmembrane region" description="Helical" evidence="2">
    <location>
        <begin position="78"/>
        <end position="98"/>
    </location>
</feature>
<dbReference type="eggNOG" id="COG1476">
    <property type="taxonomic scope" value="Bacteria"/>
</dbReference>